<feature type="compositionally biased region" description="Low complexity" evidence="7">
    <location>
        <begin position="713"/>
        <end position="758"/>
    </location>
</feature>
<dbReference type="SMART" id="SM00248">
    <property type="entry name" value="ANK"/>
    <property type="match status" value="7"/>
</dbReference>
<keyword evidence="2" id="KW-0677">Repeat</keyword>
<evidence type="ECO:0000256" key="6">
    <source>
        <dbReference type="PROSITE-ProRule" id="PRU00023"/>
    </source>
</evidence>
<protein>
    <recommendedName>
        <fullName evidence="10">ANK_REP_REGION domain-containing protein</fullName>
    </recommendedName>
</protein>
<gene>
    <name evidence="8" type="ORF">BOX15_Mlig034082g1</name>
</gene>
<feature type="repeat" description="ANK" evidence="6">
    <location>
        <begin position="147"/>
        <end position="179"/>
    </location>
</feature>
<keyword evidence="4 6" id="KW-0040">ANK repeat</keyword>
<accession>A0A267F2B0</accession>
<feature type="repeat" description="ANK" evidence="6">
    <location>
        <begin position="81"/>
        <end position="113"/>
    </location>
</feature>
<comment type="similarity">
    <text evidence="5">Belongs to the fem-1 family.</text>
</comment>
<evidence type="ECO:0000256" key="3">
    <source>
        <dbReference type="ARBA" id="ARBA00022786"/>
    </source>
</evidence>
<dbReference type="PROSITE" id="PS50297">
    <property type="entry name" value="ANK_REP_REGION"/>
    <property type="match status" value="5"/>
</dbReference>
<keyword evidence="9" id="KW-1185">Reference proteome</keyword>
<keyword evidence="3" id="KW-0833">Ubl conjugation pathway</keyword>
<dbReference type="Proteomes" id="UP000215902">
    <property type="component" value="Unassembled WGS sequence"/>
</dbReference>
<comment type="pathway">
    <text evidence="1">Protein modification; protein ubiquitination.</text>
</comment>
<dbReference type="Pfam" id="PF12796">
    <property type="entry name" value="Ank_2"/>
    <property type="match status" value="1"/>
</dbReference>
<feature type="repeat" description="ANK" evidence="6">
    <location>
        <begin position="594"/>
        <end position="626"/>
    </location>
</feature>
<dbReference type="AlphaFoldDB" id="A0A267F2B0"/>
<dbReference type="PROSITE" id="PS50088">
    <property type="entry name" value="ANK_REPEAT"/>
    <property type="match status" value="5"/>
</dbReference>
<dbReference type="InterPro" id="IPR036770">
    <property type="entry name" value="Ankyrin_rpt-contain_sf"/>
</dbReference>
<evidence type="ECO:0000313" key="9">
    <source>
        <dbReference type="Proteomes" id="UP000215902"/>
    </source>
</evidence>
<evidence type="ECO:0000256" key="2">
    <source>
        <dbReference type="ARBA" id="ARBA00022737"/>
    </source>
</evidence>
<organism evidence="8 9">
    <name type="scientific">Macrostomum lignano</name>
    <dbReference type="NCBI Taxonomy" id="282301"/>
    <lineage>
        <taxon>Eukaryota</taxon>
        <taxon>Metazoa</taxon>
        <taxon>Spiralia</taxon>
        <taxon>Lophotrochozoa</taxon>
        <taxon>Platyhelminthes</taxon>
        <taxon>Rhabditophora</taxon>
        <taxon>Macrostomorpha</taxon>
        <taxon>Macrostomida</taxon>
        <taxon>Macrostomidae</taxon>
        <taxon>Macrostomum</taxon>
    </lineage>
</organism>
<evidence type="ECO:0008006" key="10">
    <source>
        <dbReference type="Google" id="ProtNLM"/>
    </source>
</evidence>
<dbReference type="InterPro" id="IPR011990">
    <property type="entry name" value="TPR-like_helical_dom_sf"/>
</dbReference>
<evidence type="ECO:0000256" key="1">
    <source>
        <dbReference type="ARBA" id="ARBA00004906"/>
    </source>
</evidence>
<proteinExistence type="inferred from homology"/>
<dbReference type="Gene3D" id="1.25.40.10">
    <property type="entry name" value="Tetratricopeptide repeat domain"/>
    <property type="match status" value="1"/>
</dbReference>
<sequence length="775" mass="82527">MQNNFIALCRNGTSFQKFYDQLQKRDRLERRRIVNMIIEGATCLINSSRYGHLDFVRYLVEECEAELELTGSVSFDGEVIEGASPLWCAAAAGQLEVVKFLIAKGANVNKTTCTNSTPLRAACFDGHLNIVQLLVDSKADIEIANRHGHTCLMISCYKGHYDIVRYLLDVGADHQRQSTKGNTALHDAAESGNLRILKLLLDRGAQLRPDIHGVSPLLGAANSGHANIVDYLAGHPELVPDPAERVHAMELLGCTLVDKRRDWVSGLRRWRKALRLREGLRLPKAAAPRHEAAFAGAKEFQSAAELDEVAADPEAVRLQALMVRERILGSEHPDTAYYMRYRGAVYADQGQFESCLRLWLYALELQLRHASPFFPASLASFNNFIELFAFMLSSNARPLAAQWTEVLGQVLCRCVLELAKSFKALGLPFRTAVAADGTAAAASAGDSAAAAAVASEAPSTNSAATATAAAAAATVASPEERPLQYADRLLECLATLTALLVRAAAAASSASSAASADVADDPPDVALPLAVRQALFDVRCVASPLSGNRLIHFACQSSRRSRITERYPATQLPCPATVRLLLRLGAGADSVNRDGDTPLHLATRARSVDSVGALLSAGAHSDLPNSAGKSPLGELLLVSAAAGSNEVASDTGDADDSTATSSIVCLLRSARFTRLSCLCATAFAKSGQPLPPGCSGWVRDTLLAHCPPQRQAGAASTLTATSSLSNSSLSSGASPPSPPSAGAGPSMSYQQQQQQHQQSTASSPDQRDRQQQQSV</sequence>
<dbReference type="STRING" id="282301.A0A267F2B0"/>
<dbReference type="Pfam" id="PF00023">
    <property type="entry name" value="Ank"/>
    <property type="match status" value="2"/>
</dbReference>
<feature type="compositionally biased region" description="Basic and acidic residues" evidence="7">
    <location>
        <begin position="765"/>
        <end position="775"/>
    </location>
</feature>
<dbReference type="InterPro" id="IPR002110">
    <property type="entry name" value="Ankyrin_rpt"/>
</dbReference>
<dbReference type="EMBL" id="NIVC01001487">
    <property type="protein sequence ID" value="PAA67374.1"/>
    <property type="molecule type" value="Genomic_DNA"/>
</dbReference>
<comment type="caution">
    <text evidence="8">The sequence shown here is derived from an EMBL/GenBank/DDBJ whole genome shotgun (WGS) entry which is preliminary data.</text>
</comment>
<evidence type="ECO:0000256" key="5">
    <source>
        <dbReference type="ARBA" id="ARBA00038500"/>
    </source>
</evidence>
<feature type="region of interest" description="Disordered" evidence="7">
    <location>
        <begin position="713"/>
        <end position="775"/>
    </location>
</feature>
<dbReference type="PANTHER" id="PTHR24173:SF85">
    <property type="entry name" value="PROTEIN FEM-1 HOMOLOG CG6966"/>
    <property type="match status" value="1"/>
</dbReference>
<feature type="repeat" description="ANK" evidence="6">
    <location>
        <begin position="114"/>
        <end position="146"/>
    </location>
</feature>
<dbReference type="OrthoDB" id="4429489at2759"/>
<feature type="repeat" description="ANK" evidence="6">
    <location>
        <begin position="180"/>
        <end position="207"/>
    </location>
</feature>
<evidence type="ECO:0000313" key="8">
    <source>
        <dbReference type="EMBL" id="PAA67374.1"/>
    </source>
</evidence>
<name>A0A267F2B0_9PLAT</name>
<dbReference type="Gene3D" id="1.25.40.20">
    <property type="entry name" value="Ankyrin repeat-containing domain"/>
    <property type="match status" value="3"/>
</dbReference>
<dbReference type="SUPFAM" id="SSF48403">
    <property type="entry name" value="Ankyrin repeat"/>
    <property type="match status" value="2"/>
</dbReference>
<reference evidence="8 9" key="1">
    <citation type="submission" date="2017-06" db="EMBL/GenBank/DDBJ databases">
        <title>A platform for efficient transgenesis in Macrostomum lignano, a flatworm model organism for stem cell research.</title>
        <authorList>
            <person name="Berezikov E."/>
        </authorList>
    </citation>
    <scope>NUCLEOTIDE SEQUENCE [LARGE SCALE GENOMIC DNA]</scope>
    <source>
        <strain evidence="8">DV1</strain>
        <tissue evidence="8">Whole organism</tissue>
    </source>
</reference>
<dbReference type="PANTHER" id="PTHR24173">
    <property type="entry name" value="ANKYRIN REPEAT CONTAINING"/>
    <property type="match status" value="1"/>
</dbReference>
<evidence type="ECO:0000256" key="4">
    <source>
        <dbReference type="ARBA" id="ARBA00023043"/>
    </source>
</evidence>
<evidence type="ECO:0000256" key="7">
    <source>
        <dbReference type="SAM" id="MobiDB-lite"/>
    </source>
</evidence>